<proteinExistence type="predicted"/>
<dbReference type="Proteomes" id="UP000057820">
    <property type="component" value="Chromosome 1"/>
</dbReference>
<organism evidence="1 2">
    <name type="scientific">Nocardia farcinica</name>
    <dbReference type="NCBI Taxonomy" id="37329"/>
    <lineage>
        <taxon>Bacteria</taxon>
        <taxon>Bacillati</taxon>
        <taxon>Actinomycetota</taxon>
        <taxon>Actinomycetes</taxon>
        <taxon>Mycobacteriales</taxon>
        <taxon>Nocardiaceae</taxon>
        <taxon>Nocardia</taxon>
    </lineage>
</organism>
<name>A0A0H5NZ37_NOCFR</name>
<dbReference type="CDD" id="cd00586">
    <property type="entry name" value="4HBT"/>
    <property type="match status" value="1"/>
</dbReference>
<dbReference type="GO" id="GO:0047617">
    <property type="term" value="F:fatty acyl-CoA hydrolase activity"/>
    <property type="evidence" value="ECO:0007669"/>
    <property type="project" value="TreeGrafter"/>
</dbReference>
<evidence type="ECO:0000313" key="1">
    <source>
        <dbReference type="EMBL" id="CRY75376.1"/>
    </source>
</evidence>
<evidence type="ECO:0000313" key="2">
    <source>
        <dbReference type="Proteomes" id="UP000057820"/>
    </source>
</evidence>
<dbReference type="GeneID" id="61133529"/>
<dbReference type="RefSeq" id="WP_011209326.1">
    <property type="nucleotide sequence ID" value="NZ_CAACYE020000001.1"/>
</dbReference>
<dbReference type="InterPro" id="IPR029069">
    <property type="entry name" value="HotDog_dom_sf"/>
</dbReference>
<dbReference type="OMA" id="CATYEVM"/>
<protein>
    <submittedName>
        <fullName evidence="1">Bifunctional 3-hydroxyacyl-CoA dehydrogenase/thioesterase</fullName>
    </submittedName>
</protein>
<accession>A0A0H5NZ37</accession>
<sequence length="167" mass="18924">MAIDLPSVAQIRELPAVLEGRVSAREIDDNGHMNVLYYLEHNIRAADILLRAAGLDEQYRRERRLGLFTTEHHIAYYSELREGDPLTVHARVLERADKAVHMMTFLVDPQRERLSNTLEIMLVHVDLERRRAASMPEDLAAAVDDLVAVSGKLTWSAPVCGVMGIRR</sequence>
<reference evidence="2" key="1">
    <citation type="submission" date="2015-03" db="EMBL/GenBank/DDBJ databases">
        <authorList>
            <consortium name="Pathogen Informatics"/>
        </authorList>
    </citation>
    <scope>NUCLEOTIDE SEQUENCE [LARGE SCALE GENOMIC DNA]</scope>
    <source>
        <strain evidence="2">NCTC11134</strain>
    </source>
</reference>
<dbReference type="AlphaFoldDB" id="A0A0H5NZ37"/>
<dbReference type="Pfam" id="PF13279">
    <property type="entry name" value="4HBT_2"/>
    <property type="match status" value="1"/>
</dbReference>
<dbReference type="InterPro" id="IPR050563">
    <property type="entry name" value="4-hydroxybenzoyl-CoA_TE"/>
</dbReference>
<dbReference type="SUPFAM" id="SSF54637">
    <property type="entry name" value="Thioesterase/thiol ester dehydrase-isomerase"/>
    <property type="match status" value="1"/>
</dbReference>
<gene>
    <name evidence="1" type="ORF">ERS450000_01297</name>
</gene>
<dbReference type="EMBL" id="LN868938">
    <property type="protein sequence ID" value="CRY75376.1"/>
    <property type="molecule type" value="Genomic_DNA"/>
</dbReference>
<dbReference type="PANTHER" id="PTHR31793:SF2">
    <property type="entry name" value="BLR1345 PROTEIN"/>
    <property type="match status" value="1"/>
</dbReference>
<dbReference type="KEGG" id="nfr:ERS450000_01297"/>
<dbReference type="Gene3D" id="3.10.129.10">
    <property type="entry name" value="Hotdog Thioesterase"/>
    <property type="match status" value="1"/>
</dbReference>
<dbReference type="PANTHER" id="PTHR31793">
    <property type="entry name" value="4-HYDROXYBENZOYL-COA THIOESTERASE FAMILY MEMBER"/>
    <property type="match status" value="1"/>
</dbReference>